<keyword evidence="1" id="KW-0732">Signal</keyword>
<accession>A0A4U6VZU5</accession>
<keyword evidence="3" id="KW-1185">Reference proteome</keyword>
<feature type="signal peptide" evidence="1">
    <location>
        <begin position="1"/>
        <end position="19"/>
    </location>
</feature>
<evidence type="ECO:0000313" key="3">
    <source>
        <dbReference type="Proteomes" id="UP000298652"/>
    </source>
</evidence>
<evidence type="ECO:0000256" key="1">
    <source>
        <dbReference type="SAM" id="SignalP"/>
    </source>
</evidence>
<organism evidence="2 3">
    <name type="scientific">Setaria viridis</name>
    <name type="common">Green bristlegrass</name>
    <name type="synonym">Setaria italica subsp. viridis</name>
    <dbReference type="NCBI Taxonomy" id="4556"/>
    <lineage>
        <taxon>Eukaryota</taxon>
        <taxon>Viridiplantae</taxon>
        <taxon>Streptophyta</taxon>
        <taxon>Embryophyta</taxon>
        <taxon>Tracheophyta</taxon>
        <taxon>Spermatophyta</taxon>
        <taxon>Magnoliopsida</taxon>
        <taxon>Liliopsida</taxon>
        <taxon>Poales</taxon>
        <taxon>Poaceae</taxon>
        <taxon>PACMAD clade</taxon>
        <taxon>Panicoideae</taxon>
        <taxon>Panicodae</taxon>
        <taxon>Paniceae</taxon>
        <taxon>Cenchrinae</taxon>
        <taxon>Setaria</taxon>
    </lineage>
</organism>
<dbReference type="Proteomes" id="UP000298652">
    <property type="component" value="Chromosome 2"/>
</dbReference>
<name>A0A4U6VZU5_SETVI</name>
<gene>
    <name evidence="2" type="ORF">SEVIR_2G310700v2</name>
</gene>
<dbReference type="Gramene" id="TKW34493">
    <property type="protein sequence ID" value="TKW34493"/>
    <property type="gene ID" value="SEVIR_2G310700v2"/>
</dbReference>
<dbReference type="AlphaFoldDB" id="A0A4U6VZU5"/>
<sequence>MRGRTGCSIGALLLTLSMAQIKPAGWVFSPPPTVEWMDGGASRTEFLWVGLAYACKLQLKFGNWERSLEFLPQRASSSYVRVSESDKATTLSLPEIPGSAFASRTPMQRRRKCERPISSCVPNCPLSHHRWLRLVFRLACVLAESLPPVRQNAYAAPIPALCIHWLHQFTVSHHRSLVPACRQAIAGYAIASAGER</sequence>
<dbReference type="EMBL" id="CM016553">
    <property type="protein sequence ID" value="TKW34493.1"/>
    <property type="molecule type" value="Genomic_DNA"/>
</dbReference>
<evidence type="ECO:0000313" key="2">
    <source>
        <dbReference type="EMBL" id="TKW34493.1"/>
    </source>
</evidence>
<proteinExistence type="predicted"/>
<reference evidence="2" key="1">
    <citation type="submission" date="2019-03" db="EMBL/GenBank/DDBJ databases">
        <title>WGS assembly of Setaria viridis.</title>
        <authorList>
            <person name="Huang P."/>
            <person name="Jenkins J."/>
            <person name="Grimwood J."/>
            <person name="Barry K."/>
            <person name="Healey A."/>
            <person name="Mamidi S."/>
            <person name="Sreedasyam A."/>
            <person name="Shu S."/>
            <person name="Feldman M."/>
            <person name="Wu J."/>
            <person name="Yu Y."/>
            <person name="Chen C."/>
            <person name="Johnson J."/>
            <person name="Rokhsar D."/>
            <person name="Baxter I."/>
            <person name="Schmutz J."/>
            <person name="Brutnell T."/>
            <person name="Kellogg E."/>
        </authorList>
    </citation>
    <scope>NUCLEOTIDE SEQUENCE [LARGE SCALE GENOMIC DNA]</scope>
</reference>
<feature type="chain" id="PRO_5020218076" evidence="1">
    <location>
        <begin position="20"/>
        <end position="196"/>
    </location>
</feature>
<protein>
    <submittedName>
        <fullName evidence="2">Uncharacterized protein</fullName>
    </submittedName>
</protein>